<name>A0ABT1NJY4_9FIRM</name>
<dbReference type="Gene3D" id="3.80.10.10">
    <property type="entry name" value="Ribonuclease Inhibitor"/>
    <property type="match status" value="1"/>
</dbReference>
<dbReference type="PANTHER" id="PTHR43289:SF6">
    <property type="entry name" value="SERINE_THREONINE-PROTEIN KINASE NEKL-3"/>
    <property type="match status" value="1"/>
</dbReference>
<dbReference type="InterPro" id="IPR001611">
    <property type="entry name" value="Leu-rich_rpt"/>
</dbReference>
<keyword evidence="11" id="KW-1185">Reference proteome</keyword>
<dbReference type="Gene3D" id="1.10.510.10">
    <property type="entry name" value="Transferase(Phosphotransferase) domain 1"/>
    <property type="match status" value="1"/>
</dbReference>
<evidence type="ECO:0000256" key="8">
    <source>
        <dbReference type="SAM" id="Phobius"/>
    </source>
</evidence>
<keyword evidence="5" id="KW-0547">Nucleotide-binding</keyword>
<dbReference type="PROSITE" id="PS50011">
    <property type="entry name" value="PROTEIN_KINASE_DOM"/>
    <property type="match status" value="1"/>
</dbReference>
<dbReference type="EMBL" id="JAJEKE010000012">
    <property type="protein sequence ID" value="MCQ1530448.1"/>
    <property type="molecule type" value="Genomic_DNA"/>
</dbReference>
<dbReference type="PANTHER" id="PTHR43289">
    <property type="entry name" value="MITOGEN-ACTIVATED PROTEIN KINASE KINASE KINASE 20-RELATED"/>
    <property type="match status" value="1"/>
</dbReference>
<keyword evidence="7" id="KW-0067">ATP-binding</keyword>
<protein>
    <recommendedName>
        <fullName evidence="1">non-specific serine/threonine protein kinase</fullName>
        <ecNumber evidence="1">2.7.11.1</ecNumber>
    </recommendedName>
</protein>
<dbReference type="SMART" id="SM00220">
    <property type="entry name" value="S_TKc"/>
    <property type="match status" value="1"/>
</dbReference>
<evidence type="ECO:0000256" key="7">
    <source>
        <dbReference type="ARBA" id="ARBA00022840"/>
    </source>
</evidence>
<evidence type="ECO:0000259" key="9">
    <source>
        <dbReference type="PROSITE" id="PS50011"/>
    </source>
</evidence>
<feature type="transmembrane region" description="Helical" evidence="8">
    <location>
        <begin position="269"/>
        <end position="289"/>
    </location>
</feature>
<keyword evidence="4" id="KW-0677">Repeat</keyword>
<dbReference type="GO" id="GO:0016301">
    <property type="term" value="F:kinase activity"/>
    <property type="evidence" value="ECO:0007669"/>
    <property type="project" value="UniProtKB-KW"/>
</dbReference>
<dbReference type="InterPro" id="IPR032675">
    <property type="entry name" value="LRR_dom_sf"/>
</dbReference>
<evidence type="ECO:0000256" key="5">
    <source>
        <dbReference type="ARBA" id="ARBA00022741"/>
    </source>
</evidence>
<evidence type="ECO:0000256" key="2">
    <source>
        <dbReference type="ARBA" id="ARBA00022614"/>
    </source>
</evidence>
<dbReference type="InterPro" id="IPR008271">
    <property type="entry name" value="Ser/Thr_kinase_AS"/>
</dbReference>
<dbReference type="InterPro" id="IPR011009">
    <property type="entry name" value="Kinase-like_dom_sf"/>
</dbReference>
<evidence type="ECO:0000256" key="6">
    <source>
        <dbReference type="ARBA" id="ARBA00022777"/>
    </source>
</evidence>
<keyword evidence="8" id="KW-1133">Transmembrane helix</keyword>
<keyword evidence="3" id="KW-0808">Transferase</keyword>
<feature type="domain" description="Protein kinase" evidence="9">
    <location>
        <begin position="28"/>
        <end position="259"/>
    </location>
</feature>
<keyword evidence="8" id="KW-0812">Transmembrane</keyword>
<organism evidence="10 11">
    <name type="scientific">Lutispora saccharofermentans</name>
    <dbReference type="NCBI Taxonomy" id="3024236"/>
    <lineage>
        <taxon>Bacteria</taxon>
        <taxon>Bacillati</taxon>
        <taxon>Bacillota</taxon>
        <taxon>Clostridia</taxon>
        <taxon>Lutisporales</taxon>
        <taxon>Lutisporaceae</taxon>
        <taxon>Lutispora</taxon>
    </lineage>
</organism>
<evidence type="ECO:0000256" key="3">
    <source>
        <dbReference type="ARBA" id="ARBA00022679"/>
    </source>
</evidence>
<dbReference type="InterPro" id="IPR000719">
    <property type="entry name" value="Prot_kinase_dom"/>
</dbReference>
<gene>
    <name evidence="10" type="ORF">LJD61_12930</name>
</gene>
<dbReference type="SUPFAM" id="SSF52058">
    <property type="entry name" value="L domain-like"/>
    <property type="match status" value="1"/>
</dbReference>
<keyword evidence="8" id="KW-0472">Membrane</keyword>
<accession>A0ABT1NJY4</accession>
<keyword evidence="6 10" id="KW-0418">Kinase</keyword>
<evidence type="ECO:0000256" key="1">
    <source>
        <dbReference type="ARBA" id="ARBA00012513"/>
    </source>
</evidence>
<dbReference type="SUPFAM" id="SSF56112">
    <property type="entry name" value="Protein kinase-like (PK-like)"/>
    <property type="match status" value="1"/>
</dbReference>
<sequence>MNDISAAVVDILNTFDEPEYPAGFLEKYVPMECLACSHGTETFLVKQKTGERFYVAKFYDKNLYSFVHESNILKSLHHISLPAFVDEFQDDKVVCIVREYMEGKPLNQFATENNLTRKDVIGICVQLCDILAYIHGREKPVIHRDIKPQNIIVKDDGQVILIDFDIARIYRSGADTDTQFFGTREYAPPEQYGFSQTDCRTDIYSIGVVLGWLLTGETNAKEVIRKLGHDRLASVYKKCTAFSPENRFSSAAKLKSALLHTGDRCKKSALGWMAAILSCMAFLCAGFSIGRYTDFLSSVLEPSVRVAFEEPMIEKAVRFQLDKAADEIITEGDLLSVTELYIFGDALIAKTGEELHSAADRLIKSNKMKEGPIRSLADLAKMPNLKQISISMQEISDISPLAVLNNLEAVDIKNNPVTDISPLGKLKFLKRACLFDTRVTDLSPLANCSMLNDIDAGKLPVRSPAAFEIFSNLQRLNLYETTIDTLDGIEKLAQLRFIEVTNVIDGDLTPLLSLAYLENVILGEGMRHAAEAIEDKAKFAISYR</sequence>
<evidence type="ECO:0000313" key="11">
    <source>
        <dbReference type="Proteomes" id="UP001651880"/>
    </source>
</evidence>
<proteinExistence type="predicted"/>
<evidence type="ECO:0000313" key="10">
    <source>
        <dbReference type="EMBL" id="MCQ1530448.1"/>
    </source>
</evidence>
<dbReference type="Proteomes" id="UP001651880">
    <property type="component" value="Unassembled WGS sequence"/>
</dbReference>
<dbReference type="RefSeq" id="WP_255227973.1">
    <property type="nucleotide sequence ID" value="NZ_JAJEKE010000012.1"/>
</dbReference>
<dbReference type="CDD" id="cd14014">
    <property type="entry name" value="STKc_PknB_like"/>
    <property type="match status" value="1"/>
</dbReference>
<comment type="caution">
    <text evidence="10">The sequence shown here is derived from an EMBL/GenBank/DDBJ whole genome shotgun (WGS) entry which is preliminary data.</text>
</comment>
<dbReference type="PROSITE" id="PS00108">
    <property type="entry name" value="PROTEIN_KINASE_ST"/>
    <property type="match status" value="1"/>
</dbReference>
<reference evidence="10 11" key="1">
    <citation type="submission" date="2021-10" db="EMBL/GenBank/DDBJ databases">
        <title>Lutispora strain m25 sp. nov., a thermophilic, non-spore-forming bacterium isolated from a lab-scale methanogenic bioreactor digesting anaerobic sludge.</title>
        <authorList>
            <person name="El Houari A."/>
            <person name="Mcdonald J."/>
        </authorList>
    </citation>
    <scope>NUCLEOTIDE SEQUENCE [LARGE SCALE GENOMIC DNA]</scope>
    <source>
        <strain evidence="11">m25</strain>
    </source>
</reference>
<evidence type="ECO:0000256" key="4">
    <source>
        <dbReference type="ARBA" id="ARBA00022737"/>
    </source>
</evidence>
<dbReference type="Pfam" id="PF00069">
    <property type="entry name" value="Pkinase"/>
    <property type="match status" value="1"/>
</dbReference>
<dbReference type="EC" id="2.7.11.1" evidence="1"/>
<dbReference type="PROSITE" id="PS51450">
    <property type="entry name" value="LRR"/>
    <property type="match status" value="1"/>
</dbReference>
<keyword evidence="2" id="KW-0433">Leucine-rich repeat</keyword>